<keyword evidence="2" id="KW-1185">Reference proteome</keyword>
<proteinExistence type="predicted"/>
<evidence type="ECO:0000313" key="1">
    <source>
        <dbReference type="EMBL" id="MQL93886.1"/>
    </source>
</evidence>
<dbReference type="EMBL" id="NMUH01001607">
    <property type="protein sequence ID" value="MQL93886.1"/>
    <property type="molecule type" value="Genomic_DNA"/>
</dbReference>
<reference evidence="1" key="1">
    <citation type="submission" date="2017-07" db="EMBL/GenBank/DDBJ databases">
        <title>Taro Niue Genome Assembly and Annotation.</title>
        <authorList>
            <person name="Atibalentja N."/>
            <person name="Keating K."/>
            <person name="Fields C.J."/>
        </authorList>
    </citation>
    <scope>NUCLEOTIDE SEQUENCE</scope>
    <source>
        <strain evidence="1">Niue_2</strain>
        <tissue evidence="1">Leaf</tissue>
    </source>
</reference>
<comment type="caution">
    <text evidence="1">The sequence shown here is derived from an EMBL/GenBank/DDBJ whole genome shotgun (WGS) entry which is preliminary data.</text>
</comment>
<organism evidence="1 2">
    <name type="scientific">Colocasia esculenta</name>
    <name type="common">Wild taro</name>
    <name type="synonym">Arum esculentum</name>
    <dbReference type="NCBI Taxonomy" id="4460"/>
    <lineage>
        <taxon>Eukaryota</taxon>
        <taxon>Viridiplantae</taxon>
        <taxon>Streptophyta</taxon>
        <taxon>Embryophyta</taxon>
        <taxon>Tracheophyta</taxon>
        <taxon>Spermatophyta</taxon>
        <taxon>Magnoliopsida</taxon>
        <taxon>Liliopsida</taxon>
        <taxon>Araceae</taxon>
        <taxon>Aroideae</taxon>
        <taxon>Colocasieae</taxon>
        <taxon>Colocasia</taxon>
    </lineage>
</organism>
<protein>
    <submittedName>
        <fullName evidence="1">Uncharacterized protein</fullName>
    </submittedName>
</protein>
<evidence type="ECO:0000313" key="2">
    <source>
        <dbReference type="Proteomes" id="UP000652761"/>
    </source>
</evidence>
<sequence length="222" mass="25024">MEPFHRLRGISPNRWKAPSVGGGIPQQMGVFHRELGYQIGIYGKSEKEVNVILRRMAAVRPDEARIMYERLQSHPSIKVSKKAKQFMFGFQAMEMMKVSSYSISKATGYEDFFNAFVEDNVKYAAPRAAEQDEGALLQALPYLTLLFSPKDELVRAWTGGIAGASSSQHAPSTDLERRLEEALRREVKVSLAQLRVEMKVEVALAREQCALEQAEEACLQKQ</sequence>
<dbReference type="PANTHER" id="PTHR35482:SF1">
    <property type="entry name" value="CYTOCHROME C OXIDASE SUBUNIT"/>
    <property type="match status" value="1"/>
</dbReference>
<name>A0A843VFG8_COLES</name>
<gene>
    <name evidence="1" type="ORF">Taro_026540</name>
</gene>
<dbReference type="AlphaFoldDB" id="A0A843VFG8"/>
<dbReference type="PANTHER" id="PTHR35482">
    <property type="entry name" value="CYTOCHROME C OXIDASE SUBUNIT"/>
    <property type="match status" value="1"/>
</dbReference>
<dbReference type="Proteomes" id="UP000652761">
    <property type="component" value="Unassembled WGS sequence"/>
</dbReference>
<dbReference type="OrthoDB" id="206869at2759"/>
<accession>A0A843VFG8</accession>